<reference evidence="3" key="1">
    <citation type="journal article" date="2019" name="Int. J. Syst. Evol. Microbiol.">
        <title>The Global Catalogue of Microorganisms (GCM) 10K type strain sequencing project: providing services to taxonomists for standard genome sequencing and annotation.</title>
        <authorList>
            <consortium name="The Broad Institute Genomics Platform"/>
            <consortium name="The Broad Institute Genome Sequencing Center for Infectious Disease"/>
            <person name="Wu L."/>
            <person name="Ma J."/>
        </authorList>
    </citation>
    <scope>NUCLEOTIDE SEQUENCE [LARGE SCALE GENOMIC DNA]</scope>
    <source>
        <strain evidence="3">JCM 17841</strain>
    </source>
</reference>
<feature type="compositionally biased region" description="Basic and acidic residues" evidence="1">
    <location>
        <begin position="68"/>
        <end position="85"/>
    </location>
</feature>
<organism evidence="2 3">
    <name type="scientific">Hymenobacter ginsengisoli</name>
    <dbReference type="NCBI Taxonomy" id="1051626"/>
    <lineage>
        <taxon>Bacteria</taxon>
        <taxon>Pseudomonadati</taxon>
        <taxon>Bacteroidota</taxon>
        <taxon>Cytophagia</taxon>
        <taxon>Cytophagales</taxon>
        <taxon>Hymenobacteraceae</taxon>
        <taxon>Hymenobacter</taxon>
    </lineage>
</organism>
<feature type="compositionally biased region" description="Polar residues" evidence="1">
    <location>
        <begin position="95"/>
        <end position="112"/>
    </location>
</feature>
<feature type="compositionally biased region" description="Low complexity" evidence="1">
    <location>
        <begin position="56"/>
        <end position="65"/>
    </location>
</feature>
<comment type="caution">
    <text evidence="2">The sequence shown here is derived from an EMBL/GenBank/DDBJ whole genome shotgun (WGS) entry which is preliminary data.</text>
</comment>
<name>A0ABP8Q5C5_9BACT</name>
<accession>A0ABP8Q5C5</accession>
<dbReference type="Proteomes" id="UP001501243">
    <property type="component" value="Unassembled WGS sequence"/>
</dbReference>
<evidence type="ECO:0000256" key="1">
    <source>
        <dbReference type="SAM" id="MobiDB-lite"/>
    </source>
</evidence>
<dbReference type="RefSeq" id="WP_208132272.1">
    <property type="nucleotide sequence ID" value="NZ_BAABGQ010000005.1"/>
</dbReference>
<proteinExistence type="predicted"/>
<keyword evidence="3" id="KW-1185">Reference proteome</keyword>
<evidence type="ECO:0000313" key="2">
    <source>
        <dbReference type="EMBL" id="GAA4496511.1"/>
    </source>
</evidence>
<protein>
    <submittedName>
        <fullName evidence="2">Uncharacterized protein</fullName>
    </submittedName>
</protein>
<dbReference type="EMBL" id="BAABGQ010000005">
    <property type="protein sequence ID" value="GAA4496511.1"/>
    <property type="molecule type" value="Genomic_DNA"/>
</dbReference>
<feature type="region of interest" description="Disordered" evidence="1">
    <location>
        <begin position="1"/>
        <end position="158"/>
    </location>
</feature>
<evidence type="ECO:0000313" key="3">
    <source>
        <dbReference type="Proteomes" id="UP001501243"/>
    </source>
</evidence>
<sequence>MSTTPGSDSADNDQLPAGQRQRAQDAHLNPNEPARDAEAGTPAYGNFGKPGDKEAASAPAATSTSRNDGSHDNPDEFSEFNKPDQHVAAQPNGEPESTSTGPQRGHVTQNQDPAAVRDAQHADTDAQRAAWSDDDPRYAGGKQQATWQENNDKEHSKS</sequence>
<gene>
    <name evidence="2" type="ORF">GCM10023172_09960</name>
</gene>